<gene>
    <name evidence="1" type="ORF">M878_43780</name>
</gene>
<organism evidence="1 2">
    <name type="scientific">Streptomyces roseochromogenus subsp. oscitans DS 12.976</name>
    <dbReference type="NCBI Taxonomy" id="1352936"/>
    <lineage>
        <taxon>Bacteria</taxon>
        <taxon>Bacillati</taxon>
        <taxon>Actinomycetota</taxon>
        <taxon>Actinomycetes</taxon>
        <taxon>Kitasatosporales</taxon>
        <taxon>Streptomycetaceae</taxon>
        <taxon>Streptomyces</taxon>
    </lineage>
</organism>
<dbReference type="Proteomes" id="UP000017984">
    <property type="component" value="Chromosome"/>
</dbReference>
<dbReference type="EMBL" id="AWQX01000386">
    <property type="protein sequence ID" value="EST18838.1"/>
    <property type="molecule type" value="Genomic_DNA"/>
</dbReference>
<sequence>MPVFGEPVGMLMLGIGEVLGAVLAACPGAEAPGIPATCR</sequence>
<accession>V6JGK6</accession>
<reference evidence="1 2" key="1">
    <citation type="journal article" date="2014" name="Genome Announc.">
        <title>Draft Genome Sequence of Streptomyces roseochromogenes subsp. oscitans DS 12.976, Producer of the Aminocoumarin Antibiotic Clorobiocin.</title>
        <authorList>
            <person name="Ruckert C."/>
            <person name="Kalinowski J."/>
            <person name="Heide L."/>
            <person name="Apel A.K."/>
        </authorList>
    </citation>
    <scope>NUCLEOTIDE SEQUENCE [LARGE SCALE GENOMIC DNA]</scope>
    <source>
        <strain evidence="1 2">DS 12.976</strain>
    </source>
</reference>
<comment type="caution">
    <text evidence="1">The sequence shown here is derived from an EMBL/GenBank/DDBJ whole genome shotgun (WGS) entry which is preliminary data.</text>
</comment>
<dbReference type="PATRIC" id="fig|1352936.5.peg.9075"/>
<name>V6JGK6_STRRC</name>
<proteinExistence type="predicted"/>
<keyword evidence="2" id="KW-1185">Reference proteome</keyword>
<evidence type="ECO:0000313" key="2">
    <source>
        <dbReference type="Proteomes" id="UP000017984"/>
    </source>
</evidence>
<dbReference type="AlphaFoldDB" id="V6JGK6"/>
<dbReference type="HOGENOM" id="CLU_3317905_0_0_11"/>
<dbReference type="STRING" id="1352936.M878_43780"/>
<evidence type="ECO:0000313" key="1">
    <source>
        <dbReference type="EMBL" id="EST18838.1"/>
    </source>
</evidence>
<protein>
    <submittedName>
        <fullName evidence="1">Uncharacterized protein</fullName>
    </submittedName>
</protein>